<dbReference type="InterPro" id="IPR029058">
    <property type="entry name" value="AB_hydrolase_fold"/>
</dbReference>
<comment type="caution">
    <text evidence="2">The sequence shown here is derived from an EMBL/GenBank/DDBJ whole genome shotgun (WGS) entry which is preliminary data.</text>
</comment>
<dbReference type="InterPro" id="IPR051321">
    <property type="entry name" value="PHA/PHB_synthase"/>
</dbReference>
<evidence type="ECO:0000259" key="1">
    <source>
        <dbReference type="Pfam" id="PF06850"/>
    </source>
</evidence>
<evidence type="ECO:0000313" key="2">
    <source>
        <dbReference type="EMBL" id="CAG9166038.1"/>
    </source>
</evidence>
<organism evidence="2 3">
    <name type="scientific">Cupriavidus laharis</name>
    <dbReference type="NCBI Taxonomy" id="151654"/>
    <lineage>
        <taxon>Bacteria</taxon>
        <taxon>Pseudomonadati</taxon>
        <taxon>Pseudomonadota</taxon>
        <taxon>Betaproteobacteria</taxon>
        <taxon>Burkholderiales</taxon>
        <taxon>Burkholderiaceae</taxon>
        <taxon>Cupriavidus</taxon>
    </lineage>
</organism>
<feature type="domain" description="PHB de-polymerase C-terminal" evidence="1">
    <location>
        <begin position="190"/>
        <end position="387"/>
    </location>
</feature>
<gene>
    <name evidence="2" type="ORF">LMG23992_00672</name>
</gene>
<dbReference type="RefSeq" id="WP_224078357.1">
    <property type="nucleotide sequence ID" value="NZ_CAJZAI010000001.1"/>
</dbReference>
<name>A0ABM8WFD0_9BURK</name>
<keyword evidence="3" id="KW-1185">Reference proteome</keyword>
<protein>
    <recommendedName>
        <fullName evidence="1">PHB de-polymerase C-terminal domain-containing protein</fullName>
    </recommendedName>
</protein>
<dbReference type="Pfam" id="PF06850">
    <property type="entry name" value="PHB_depo_C"/>
    <property type="match status" value="1"/>
</dbReference>
<reference evidence="2 3" key="1">
    <citation type="submission" date="2021-08" db="EMBL/GenBank/DDBJ databases">
        <authorList>
            <person name="Peeters C."/>
        </authorList>
    </citation>
    <scope>NUCLEOTIDE SEQUENCE [LARGE SCALE GENOMIC DNA]</scope>
    <source>
        <strain evidence="2 3">LMG 23992</strain>
    </source>
</reference>
<dbReference type="Proteomes" id="UP000727654">
    <property type="component" value="Unassembled WGS sequence"/>
</dbReference>
<dbReference type="PANTHER" id="PTHR36837">
    <property type="entry name" value="POLY(3-HYDROXYALKANOATE) POLYMERASE SUBUNIT PHAC"/>
    <property type="match status" value="1"/>
</dbReference>
<dbReference type="PIRSF" id="PIRSF020818">
    <property type="entry name" value="PHB_depoly_PhaZ"/>
    <property type="match status" value="1"/>
</dbReference>
<proteinExistence type="predicted"/>
<sequence length="411" mass="44583">MNFNSVSANDDPFAAWPPASAFAAAVRRAQFVGAYELFQASMRQFGPPAFRLATIFREGRCLPVTETVVAETPFCRLRRFSAGEGSNIRRLLCAPLAGHRAVVVRDAIESMLADADVYVTDWIDARDVPPEAGPFHLDDCVLLLERFMTQLGPAGLDVVAICQATVPCLAAAARLAAGGTDEIRTLALLGGPLDARLHPTRLGHIAAALPLPVFLAHCTGSVPPGYPGAGRAVYPGFLQLPTLASGQPERLPGLVLDAMRYMWFGHDEQDLGHAAASYAAMMDMPVEFLLDTLRIVFREYLLARGAWRIGEMPVNPAAMRATRLLTVEGELDTITGTGQTHAAHALCTGLANGYRAKVTVPTCDHYGLFCGEVWRSRVYPVLRAWLDAPARDLRAAPCRRRGIRSRTSVDH</sequence>
<dbReference type="PANTHER" id="PTHR36837:SF4">
    <property type="entry name" value="BLR0908 PROTEIN"/>
    <property type="match status" value="1"/>
</dbReference>
<accession>A0ABM8WFD0</accession>
<dbReference type="NCBIfam" id="TIGR01849">
    <property type="entry name" value="PHB_depoly_PhaZ"/>
    <property type="match status" value="1"/>
</dbReference>
<dbReference type="SUPFAM" id="SSF53474">
    <property type="entry name" value="alpha/beta-Hydrolases"/>
    <property type="match status" value="1"/>
</dbReference>
<dbReference type="EMBL" id="CAJZAI010000001">
    <property type="protein sequence ID" value="CAG9166038.1"/>
    <property type="molecule type" value="Genomic_DNA"/>
</dbReference>
<dbReference type="InterPro" id="IPR010915">
    <property type="entry name" value="PHB_depoly_PhaZ"/>
</dbReference>
<dbReference type="InterPro" id="IPR009656">
    <property type="entry name" value="PHB_depo_C"/>
</dbReference>
<evidence type="ECO:0000313" key="3">
    <source>
        <dbReference type="Proteomes" id="UP000727654"/>
    </source>
</evidence>